<dbReference type="AlphaFoldDB" id="A0A1R3J5I6"/>
<comment type="caution">
    <text evidence="1">The sequence shown here is derived from an EMBL/GenBank/DDBJ whole genome shotgun (WGS) entry which is preliminary data.</text>
</comment>
<dbReference type="Gramene" id="OMO90093">
    <property type="protein sequence ID" value="OMO90093"/>
    <property type="gene ID" value="CCACVL1_07511"/>
</dbReference>
<accession>A0A1R3J5I6</accession>
<gene>
    <name evidence="1" type="ORF">CCACVL1_07511</name>
</gene>
<name>A0A1R3J5I6_COCAP</name>
<dbReference type="Proteomes" id="UP000188268">
    <property type="component" value="Unassembled WGS sequence"/>
</dbReference>
<sequence length="32" mass="3733">MAERFAFWARATTAAKKCQYLGNGFVEVYQFQ</sequence>
<reference evidence="1 2" key="1">
    <citation type="submission" date="2013-09" db="EMBL/GenBank/DDBJ databases">
        <title>Corchorus capsularis genome sequencing.</title>
        <authorList>
            <person name="Alam M."/>
            <person name="Haque M.S."/>
            <person name="Islam M.S."/>
            <person name="Emdad E.M."/>
            <person name="Islam M.M."/>
            <person name="Ahmed B."/>
            <person name="Halim A."/>
            <person name="Hossen Q.M.M."/>
            <person name="Hossain M.Z."/>
            <person name="Ahmed R."/>
            <person name="Khan M.M."/>
            <person name="Islam R."/>
            <person name="Rashid M.M."/>
            <person name="Khan S.A."/>
            <person name="Rahman M.S."/>
            <person name="Alam M."/>
        </authorList>
    </citation>
    <scope>NUCLEOTIDE SEQUENCE [LARGE SCALE GENOMIC DNA]</scope>
    <source>
        <strain evidence="2">cv. CVL-1</strain>
        <tissue evidence="1">Whole seedling</tissue>
    </source>
</reference>
<proteinExistence type="predicted"/>
<evidence type="ECO:0000313" key="1">
    <source>
        <dbReference type="EMBL" id="OMO90093.1"/>
    </source>
</evidence>
<dbReference type="EMBL" id="AWWV01008509">
    <property type="protein sequence ID" value="OMO90093.1"/>
    <property type="molecule type" value="Genomic_DNA"/>
</dbReference>
<organism evidence="1 2">
    <name type="scientific">Corchorus capsularis</name>
    <name type="common">Jute</name>
    <dbReference type="NCBI Taxonomy" id="210143"/>
    <lineage>
        <taxon>Eukaryota</taxon>
        <taxon>Viridiplantae</taxon>
        <taxon>Streptophyta</taxon>
        <taxon>Embryophyta</taxon>
        <taxon>Tracheophyta</taxon>
        <taxon>Spermatophyta</taxon>
        <taxon>Magnoliopsida</taxon>
        <taxon>eudicotyledons</taxon>
        <taxon>Gunneridae</taxon>
        <taxon>Pentapetalae</taxon>
        <taxon>rosids</taxon>
        <taxon>malvids</taxon>
        <taxon>Malvales</taxon>
        <taxon>Malvaceae</taxon>
        <taxon>Grewioideae</taxon>
        <taxon>Apeibeae</taxon>
        <taxon>Corchorus</taxon>
    </lineage>
</organism>
<evidence type="ECO:0000313" key="2">
    <source>
        <dbReference type="Proteomes" id="UP000188268"/>
    </source>
</evidence>
<protein>
    <submittedName>
        <fullName evidence="1">Uncharacterized protein</fullName>
    </submittedName>
</protein>
<keyword evidence="2" id="KW-1185">Reference proteome</keyword>